<dbReference type="PROSITE" id="PS51257">
    <property type="entry name" value="PROKAR_LIPOPROTEIN"/>
    <property type="match status" value="1"/>
</dbReference>
<dbReference type="Proteomes" id="UP000179797">
    <property type="component" value="Unassembled WGS sequence"/>
</dbReference>
<sequence>MNTQLKLLAGLLLSMTIFSCASDDAGNGGISPISLNVNDDNQVQPADQSTPNANLDVSIKLEDSDCSPSEEIVVSLIDAKTDAIIETKTVTLNYVEYEYRTYLNSESGTFKLQIKNSDTQSIIKSTSFYFEKDAEIDNEVVYVSSCSAQ</sequence>
<evidence type="ECO:0000256" key="1">
    <source>
        <dbReference type="SAM" id="SignalP"/>
    </source>
</evidence>
<evidence type="ECO:0000313" key="3">
    <source>
        <dbReference type="Proteomes" id="UP000179797"/>
    </source>
</evidence>
<keyword evidence="3" id="KW-1185">Reference proteome</keyword>
<gene>
    <name evidence="2" type="ORF">NH26_02040</name>
</gene>
<proteinExistence type="predicted"/>
<name>A0A1S1YW10_FLAPC</name>
<keyword evidence="1" id="KW-0732">Signal</keyword>
<protein>
    <recommendedName>
        <fullName evidence="4">GOLD domain-containing protein</fullName>
    </recommendedName>
</protein>
<dbReference type="RefSeq" id="WP_044223701.1">
    <property type="nucleotide sequence ID" value="NZ_JRYR02000001.1"/>
</dbReference>
<comment type="caution">
    <text evidence="2">The sequence shown here is derived from an EMBL/GenBank/DDBJ whole genome shotgun (WGS) entry which is preliminary data.</text>
</comment>
<dbReference type="AlphaFoldDB" id="A0A1S1YW10"/>
<dbReference type="STRING" id="915059.NH26_02040"/>
<feature type="chain" id="PRO_5010174840" description="GOLD domain-containing protein" evidence="1">
    <location>
        <begin position="22"/>
        <end position="149"/>
    </location>
</feature>
<reference evidence="2 3" key="1">
    <citation type="journal article" date="2012" name="Int. J. Syst. Evol. Microbiol.">
        <title>Flammeovirga pacifica sp. nov., isolated from deep-sea sediment.</title>
        <authorList>
            <person name="Xu H."/>
            <person name="Fu Y."/>
            <person name="Yang N."/>
            <person name="Ding Z."/>
            <person name="Lai Q."/>
            <person name="Zeng R."/>
        </authorList>
    </citation>
    <scope>NUCLEOTIDE SEQUENCE [LARGE SCALE GENOMIC DNA]</scope>
    <source>
        <strain evidence="3">DSM 24597 / LMG 26175 / WPAGA1</strain>
    </source>
</reference>
<evidence type="ECO:0000313" key="2">
    <source>
        <dbReference type="EMBL" id="OHX65218.1"/>
    </source>
</evidence>
<organism evidence="2 3">
    <name type="scientific">Flammeovirga pacifica</name>
    <dbReference type="NCBI Taxonomy" id="915059"/>
    <lineage>
        <taxon>Bacteria</taxon>
        <taxon>Pseudomonadati</taxon>
        <taxon>Bacteroidota</taxon>
        <taxon>Cytophagia</taxon>
        <taxon>Cytophagales</taxon>
        <taxon>Flammeovirgaceae</taxon>
        <taxon>Flammeovirga</taxon>
    </lineage>
</organism>
<dbReference type="EMBL" id="JRYR02000001">
    <property type="protein sequence ID" value="OHX65218.1"/>
    <property type="molecule type" value="Genomic_DNA"/>
</dbReference>
<feature type="signal peptide" evidence="1">
    <location>
        <begin position="1"/>
        <end position="21"/>
    </location>
</feature>
<accession>A0A1S1YW10</accession>
<evidence type="ECO:0008006" key="4">
    <source>
        <dbReference type="Google" id="ProtNLM"/>
    </source>
</evidence>